<keyword evidence="2" id="KW-0175">Coiled coil</keyword>
<evidence type="ECO:0000313" key="4">
    <source>
        <dbReference type="EMBL" id="KAF7724918.1"/>
    </source>
</evidence>
<keyword evidence="1" id="KW-0999">Mitochondrion inner membrane</keyword>
<dbReference type="GO" id="GO:0061617">
    <property type="term" value="C:MICOS complex"/>
    <property type="evidence" value="ECO:0007669"/>
    <property type="project" value="UniProtKB-UniRule"/>
</dbReference>
<keyword evidence="1" id="KW-0472">Membrane</keyword>
<feature type="region of interest" description="Disordered" evidence="3">
    <location>
        <begin position="229"/>
        <end position="254"/>
    </location>
</feature>
<accession>A0A8H7EPX8</accession>
<name>A0A8H7EPX8_9FUNG</name>
<protein>
    <recommendedName>
        <fullName evidence="1">MICOS complex subunit</fullName>
    </recommendedName>
</protein>
<feature type="coiled-coil region" evidence="2">
    <location>
        <begin position="161"/>
        <end position="224"/>
    </location>
</feature>
<dbReference type="Pfam" id="PF09769">
    <property type="entry name" value="ApoO"/>
    <property type="match status" value="1"/>
</dbReference>
<evidence type="ECO:0000256" key="2">
    <source>
        <dbReference type="SAM" id="Coils"/>
    </source>
</evidence>
<keyword evidence="5" id="KW-1185">Reference proteome</keyword>
<dbReference type="EMBL" id="JABAYA010000108">
    <property type="protein sequence ID" value="KAF7724918.1"/>
    <property type="molecule type" value="Genomic_DNA"/>
</dbReference>
<keyword evidence="1" id="KW-0496">Mitochondrion</keyword>
<dbReference type="InterPro" id="IPR019166">
    <property type="entry name" value="MIC26/MIC27"/>
</dbReference>
<comment type="subunit">
    <text evidence="1">Component of the mitochondrial contact site and cristae organizing system (MICOS) complex.</text>
</comment>
<comment type="caution">
    <text evidence="4">The sequence shown here is derived from an EMBL/GenBank/DDBJ whole genome shotgun (WGS) entry which is preliminary data.</text>
</comment>
<dbReference type="GO" id="GO:0044284">
    <property type="term" value="C:mitochondrial crista junction"/>
    <property type="evidence" value="ECO:0007669"/>
    <property type="project" value="TreeGrafter"/>
</dbReference>
<reference evidence="4" key="1">
    <citation type="submission" date="2020-01" db="EMBL/GenBank/DDBJ databases">
        <title>Genome Sequencing of Three Apophysomyces-Like Fungal Strains Confirms a Novel Fungal Genus in the Mucoromycota with divergent Burkholderia-like Endosymbiotic Bacteria.</title>
        <authorList>
            <person name="Stajich J.E."/>
            <person name="Macias A.M."/>
            <person name="Carter-House D."/>
            <person name="Lovett B."/>
            <person name="Kasson L.R."/>
            <person name="Berry K."/>
            <person name="Grigoriev I."/>
            <person name="Chang Y."/>
            <person name="Spatafora J."/>
            <person name="Kasson M.T."/>
        </authorList>
    </citation>
    <scope>NUCLEOTIDE SEQUENCE</scope>
    <source>
        <strain evidence="4">NRRL A-21654</strain>
    </source>
</reference>
<dbReference type="PANTHER" id="PTHR28268">
    <property type="entry name" value="MICOS SUBUNIT MIC26"/>
    <property type="match status" value="1"/>
</dbReference>
<dbReference type="Proteomes" id="UP000605846">
    <property type="component" value="Unassembled WGS sequence"/>
</dbReference>
<evidence type="ECO:0000256" key="3">
    <source>
        <dbReference type="SAM" id="MobiDB-lite"/>
    </source>
</evidence>
<organism evidence="4 5">
    <name type="scientific">Apophysomyces ossiformis</name>
    <dbReference type="NCBI Taxonomy" id="679940"/>
    <lineage>
        <taxon>Eukaryota</taxon>
        <taxon>Fungi</taxon>
        <taxon>Fungi incertae sedis</taxon>
        <taxon>Mucoromycota</taxon>
        <taxon>Mucoromycotina</taxon>
        <taxon>Mucoromycetes</taxon>
        <taxon>Mucorales</taxon>
        <taxon>Mucorineae</taxon>
        <taxon>Mucoraceae</taxon>
        <taxon>Apophysomyces</taxon>
    </lineage>
</organism>
<gene>
    <name evidence="4" type="ORF">EC973_000577</name>
</gene>
<dbReference type="GO" id="GO:0042407">
    <property type="term" value="P:cristae formation"/>
    <property type="evidence" value="ECO:0007669"/>
    <property type="project" value="InterPro"/>
</dbReference>
<evidence type="ECO:0000313" key="5">
    <source>
        <dbReference type="Proteomes" id="UP000605846"/>
    </source>
</evidence>
<dbReference type="OrthoDB" id="2399148at2759"/>
<comment type="function">
    <text evidence="1">Component of the MICOS complex, a large protein complex of the mitochondrial inner membrane that plays crucial roles in the maintenance of crista junctions, inner membrane architecture, and formation of contact sites to the outer membrane.</text>
</comment>
<proteinExistence type="predicted"/>
<evidence type="ECO:0000256" key="1">
    <source>
        <dbReference type="RuleBase" id="RU363021"/>
    </source>
</evidence>
<dbReference type="InterPro" id="IPR033181">
    <property type="entry name" value="Mic26_fungi"/>
</dbReference>
<comment type="subcellular location">
    <subcellularLocation>
        <location evidence="1">Mitochondrion inner membrane</location>
    </subcellularLocation>
</comment>
<sequence length="254" mass="28046">MFSPVLKRSLTAAAATAAVVSSLSRPTIVYAEEQKRSKLSIYDPPQPKVIVVESPTKLEEHVAYAQQQANKTLEEGKTHVNTLYEQCKQFEKDVRALVKETVAPDEEVLPNALYVGVAALAGTIIARNRNIVLRFLTSTALAAGTSFYLLPKTTHNVGVQLEKLERKYPELQNAHRVADEAVDGVRKEIDQVLAQLRGTVNANIEQLQQSADKLKGQVTGAESKNKFEEVKKSVESMYSTRSNPGVEETLKKNN</sequence>
<dbReference type="PANTHER" id="PTHR28268:SF1">
    <property type="entry name" value="MICOS SUBUNIT MIC26"/>
    <property type="match status" value="1"/>
</dbReference>
<dbReference type="AlphaFoldDB" id="A0A8H7EPX8"/>